<dbReference type="Gene3D" id="6.10.140.760">
    <property type="match status" value="1"/>
</dbReference>
<keyword evidence="5 6" id="KW-0687">Ribonucleoprotein</keyword>
<protein>
    <recommendedName>
        <fullName evidence="6">Large ribosomal subunit protein uL10</fullName>
    </recommendedName>
    <alternativeName>
        <fullName evidence="6">Acidic ribosomal protein P0 homolog</fullName>
    </alternativeName>
</protein>
<feature type="domain" description="Large ribosomal subunit protein uL10-like insertion" evidence="8">
    <location>
        <begin position="120"/>
        <end position="190"/>
    </location>
</feature>
<keyword evidence="4 6" id="KW-0689">Ribosomal protein</keyword>
<evidence type="ECO:0000256" key="3">
    <source>
        <dbReference type="ARBA" id="ARBA00022884"/>
    </source>
</evidence>
<dbReference type="NCBIfam" id="NF003095">
    <property type="entry name" value="PRK04019.1-1"/>
    <property type="match status" value="1"/>
</dbReference>
<comment type="subunit">
    <text evidence="6">Part of the 50S ribosomal subunit. Forms part of the ribosomal stalk which helps the ribosome interact with GTP-bound translation factors. Forms a heptameric L10(L12)2(L12)2(L12)2 complex, where L10 forms an elongated spine to which the L12 dimers bind in a sequential fashion.</text>
</comment>
<evidence type="ECO:0000256" key="7">
    <source>
        <dbReference type="SAM" id="MobiDB-lite"/>
    </source>
</evidence>
<dbReference type="InterPro" id="IPR043141">
    <property type="entry name" value="Ribosomal_uL10-like_sf"/>
</dbReference>
<reference evidence="9" key="1">
    <citation type="submission" date="2013-11" db="EMBL/GenBank/DDBJ databases">
        <title>Comparative genomics of Ignicoccus.</title>
        <authorList>
            <person name="Podar M."/>
        </authorList>
    </citation>
    <scope>NUCLEOTIDE SEQUENCE</scope>
    <source>
        <strain evidence="9">DSM 13166</strain>
    </source>
</reference>
<dbReference type="InterPro" id="IPR001790">
    <property type="entry name" value="Ribosomal_uL10"/>
</dbReference>
<sequence>MSAITAHISTYHREKFPEKKVKIVNEVKNKLKEKDVIVVIDLKKTPANLVHKFRKKYRKKWSDMEVIKNNLVRKAFEQSNIEMPEEMDKALVDANMFIFTNDNPFEVALQISKFSMPAPAKPGDVAQTEIVVPAGDTGLTPGPILSTFGKLRIKTMVKGGTIHIVKDTVVAKPGDVISPELASLLQKLGITPMELRMKVKGAYVKSLNKWIPADELVLDLEKYKQEIAEAYQNALALGVSIAYPVPEVLELSLAKAFQDALKVAIEAGWLSKETAPYLIAKAQAQAMALAAALGDTAKELGIEVSAAPAAAPSAGAEEKKEEEEEEEEEKKEVSEEDLSAGLGALFG</sequence>
<keyword evidence="3 6" id="KW-0694">RNA-binding</keyword>
<gene>
    <name evidence="6" type="primary">rpl10</name>
    <name evidence="6" type="synonym">rplP0</name>
    <name evidence="9" type="ORF">IPA_05125</name>
</gene>
<dbReference type="PANTHER" id="PTHR45699">
    <property type="entry name" value="60S ACIDIC RIBOSOMAL PROTEIN P0"/>
    <property type="match status" value="1"/>
</dbReference>
<dbReference type="InterPro" id="IPR043164">
    <property type="entry name" value="Ribosomal_uL10-like_insert_sf"/>
</dbReference>
<dbReference type="Gene3D" id="3.90.105.20">
    <property type="match status" value="1"/>
</dbReference>
<dbReference type="KEGG" id="ipc:IPA_05125"/>
<evidence type="ECO:0000256" key="4">
    <source>
        <dbReference type="ARBA" id="ARBA00022980"/>
    </source>
</evidence>
<proteinExistence type="inferred from homology"/>
<dbReference type="FunFam" id="3.90.105.20:FF:000001">
    <property type="entry name" value="60S acidic ribosomal protein P0"/>
    <property type="match status" value="1"/>
</dbReference>
<dbReference type="InterPro" id="IPR050323">
    <property type="entry name" value="Ribosomal_protein_uL10"/>
</dbReference>
<dbReference type="GO" id="GO:0002181">
    <property type="term" value="P:cytoplasmic translation"/>
    <property type="evidence" value="ECO:0007669"/>
    <property type="project" value="TreeGrafter"/>
</dbReference>
<feature type="compositionally biased region" description="Acidic residues" evidence="7">
    <location>
        <begin position="320"/>
        <end position="338"/>
    </location>
</feature>
<keyword evidence="10" id="KW-1185">Reference proteome</keyword>
<dbReference type="GO" id="GO:0000027">
    <property type="term" value="P:ribosomal large subunit assembly"/>
    <property type="evidence" value="ECO:0007669"/>
    <property type="project" value="TreeGrafter"/>
</dbReference>
<dbReference type="HAMAP" id="MF_00280">
    <property type="entry name" value="Ribosomal_uL10_arch"/>
    <property type="match status" value="1"/>
</dbReference>
<comment type="similarity">
    <text evidence="1 6">Belongs to the universal ribosomal protein uL10 family.</text>
</comment>
<dbReference type="GO" id="GO:0003735">
    <property type="term" value="F:structural constituent of ribosome"/>
    <property type="evidence" value="ECO:0007669"/>
    <property type="project" value="TreeGrafter"/>
</dbReference>
<dbReference type="GO" id="GO:0022625">
    <property type="term" value="C:cytosolic large ribosomal subunit"/>
    <property type="evidence" value="ECO:0007669"/>
    <property type="project" value="TreeGrafter"/>
</dbReference>
<dbReference type="GO" id="GO:0070180">
    <property type="term" value="F:large ribosomal subunit rRNA binding"/>
    <property type="evidence" value="ECO:0007669"/>
    <property type="project" value="UniProtKB-UniRule"/>
</dbReference>
<dbReference type="Proteomes" id="UP001063698">
    <property type="component" value="Chromosome"/>
</dbReference>
<dbReference type="Pfam" id="PF17777">
    <property type="entry name" value="RL10P_insert"/>
    <property type="match status" value="1"/>
</dbReference>
<dbReference type="PANTHER" id="PTHR45699:SF3">
    <property type="entry name" value="LARGE RIBOSOMAL SUBUNIT PROTEIN UL10"/>
    <property type="match status" value="1"/>
</dbReference>
<evidence type="ECO:0000256" key="6">
    <source>
        <dbReference type="HAMAP-Rule" id="MF_00280"/>
    </source>
</evidence>
<dbReference type="Pfam" id="PF00466">
    <property type="entry name" value="Ribosomal_L10"/>
    <property type="match status" value="1"/>
</dbReference>
<keyword evidence="2 6" id="KW-0699">rRNA-binding</keyword>
<dbReference type="InterPro" id="IPR040637">
    <property type="entry name" value="Ribosomal_uL10-like_insert"/>
</dbReference>
<dbReference type="EMBL" id="CP006868">
    <property type="protein sequence ID" value="UXD21524.1"/>
    <property type="molecule type" value="Genomic_DNA"/>
</dbReference>
<feature type="region of interest" description="Disordered" evidence="7">
    <location>
        <begin position="307"/>
        <end position="347"/>
    </location>
</feature>
<evidence type="ECO:0000256" key="5">
    <source>
        <dbReference type="ARBA" id="ARBA00023274"/>
    </source>
</evidence>
<dbReference type="InterPro" id="IPR022909">
    <property type="entry name" value="Ribosomal_uL10_arc"/>
</dbReference>
<evidence type="ECO:0000313" key="9">
    <source>
        <dbReference type="EMBL" id="UXD21524.1"/>
    </source>
</evidence>
<dbReference type="Gene3D" id="3.30.70.1730">
    <property type="match status" value="1"/>
</dbReference>
<evidence type="ECO:0000256" key="2">
    <source>
        <dbReference type="ARBA" id="ARBA00022730"/>
    </source>
</evidence>
<comment type="function">
    <text evidence="6">Forms part of the ribosomal stalk, playing a central role in the interaction of the ribosome with GTP-bound translation factors.</text>
</comment>
<accession>A0A977PKK6</accession>
<organism evidence="9 10">
    <name type="scientific">Ignicoccus pacificus DSM 13166</name>
    <dbReference type="NCBI Taxonomy" id="940294"/>
    <lineage>
        <taxon>Archaea</taxon>
        <taxon>Thermoproteota</taxon>
        <taxon>Thermoprotei</taxon>
        <taxon>Desulfurococcales</taxon>
        <taxon>Desulfurococcaceae</taxon>
        <taxon>Ignicoccus</taxon>
    </lineage>
</organism>
<evidence type="ECO:0000256" key="1">
    <source>
        <dbReference type="ARBA" id="ARBA00008889"/>
    </source>
</evidence>
<evidence type="ECO:0000259" key="8">
    <source>
        <dbReference type="Pfam" id="PF17777"/>
    </source>
</evidence>
<name>A0A977PKK6_9CREN</name>
<dbReference type="SUPFAM" id="SSF160369">
    <property type="entry name" value="Ribosomal protein L10-like"/>
    <property type="match status" value="1"/>
</dbReference>
<dbReference type="AlphaFoldDB" id="A0A977PKK6"/>
<evidence type="ECO:0000313" key="10">
    <source>
        <dbReference type="Proteomes" id="UP001063698"/>
    </source>
</evidence>